<dbReference type="Proteomes" id="UP000042997">
    <property type="component" value="Unassembled WGS sequence"/>
</dbReference>
<evidence type="ECO:0000313" key="2">
    <source>
        <dbReference type="EMBL" id="CDZ89050.1"/>
    </source>
</evidence>
<accession>A0A098BLC9</accession>
<evidence type="ECO:0000313" key="3">
    <source>
        <dbReference type="Proteomes" id="UP000042997"/>
    </source>
</evidence>
<dbReference type="OrthoDB" id="4571768at2"/>
<name>A0A098BLC9_9NOCA</name>
<dbReference type="EMBL" id="CCSD01000056">
    <property type="protein sequence ID" value="CDZ89050.1"/>
    <property type="molecule type" value="Genomic_DNA"/>
</dbReference>
<organism evidence="2 3">
    <name type="scientific">Rhodococcus ruber</name>
    <dbReference type="NCBI Taxonomy" id="1830"/>
    <lineage>
        <taxon>Bacteria</taxon>
        <taxon>Bacillati</taxon>
        <taxon>Actinomycetota</taxon>
        <taxon>Actinomycetes</taxon>
        <taxon>Mycobacteriales</taxon>
        <taxon>Nocardiaceae</taxon>
        <taxon>Rhodococcus</taxon>
    </lineage>
</organism>
<protein>
    <submittedName>
        <fullName evidence="2">Uncharacterized protein</fullName>
    </submittedName>
</protein>
<gene>
    <name evidence="2" type="ORF">RHRU231_450217</name>
</gene>
<evidence type="ECO:0000256" key="1">
    <source>
        <dbReference type="SAM" id="MobiDB-lite"/>
    </source>
</evidence>
<sequence length="79" mass="9111">MSFVYRYTGSDQDLTVRSDVRRYDLEEWACWERVSEAEVKPAKAEPVAVEAEQPVVEDKPAEAPKRRTRRKPAGTEVED</sequence>
<dbReference type="AlphaFoldDB" id="A0A098BLC9"/>
<dbReference type="RefSeq" id="WP_040272128.1">
    <property type="nucleotide sequence ID" value="NZ_JAPWIU010000041.1"/>
</dbReference>
<feature type="region of interest" description="Disordered" evidence="1">
    <location>
        <begin position="41"/>
        <end position="79"/>
    </location>
</feature>
<feature type="compositionally biased region" description="Basic and acidic residues" evidence="1">
    <location>
        <begin position="56"/>
        <end position="65"/>
    </location>
</feature>
<feature type="compositionally biased region" description="Low complexity" evidence="1">
    <location>
        <begin position="44"/>
        <end position="54"/>
    </location>
</feature>
<proteinExistence type="predicted"/>
<reference evidence="2 3" key="1">
    <citation type="journal article" date="2014" name="Genome Announc.">
        <title>Draft Genome Sequence of Propane- and Butane-Oxidizing Actinobacterium Rhodococcus ruber IEGM 231.</title>
        <authorList>
            <person name="Ivshina I.B."/>
            <person name="Kuyukina M.S."/>
            <person name="Krivoruchko A.V."/>
            <person name="Barbe V."/>
            <person name="Fischer C."/>
        </authorList>
    </citation>
    <scope>NUCLEOTIDE SEQUENCE [LARGE SCALE GENOMIC DNA]</scope>
</reference>